<protein>
    <recommendedName>
        <fullName evidence="2">DUF7102 domain-containing protein</fullName>
    </recommendedName>
</protein>
<feature type="region of interest" description="Disordered" evidence="1">
    <location>
        <begin position="527"/>
        <end position="570"/>
    </location>
</feature>
<organism evidence="3 4">
    <name type="scientific">Aspergillus brasiliensis (strain CBS 101740 / IMI 381727 / IBT 21946)</name>
    <dbReference type="NCBI Taxonomy" id="767769"/>
    <lineage>
        <taxon>Eukaryota</taxon>
        <taxon>Fungi</taxon>
        <taxon>Dikarya</taxon>
        <taxon>Ascomycota</taxon>
        <taxon>Pezizomycotina</taxon>
        <taxon>Eurotiomycetes</taxon>
        <taxon>Eurotiomycetidae</taxon>
        <taxon>Eurotiales</taxon>
        <taxon>Aspergillaceae</taxon>
        <taxon>Aspergillus</taxon>
        <taxon>Aspergillus subgen. Circumdati</taxon>
    </lineage>
</organism>
<dbReference type="RefSeq" id="XP_067484734.1">
    <property type="nucleotide sequence ID" value="XM_067622142.1"/>
</dbReference>
<name>A0A1L9V0M5_ASPBC</name>
<accession>A0A1L9V0M5</accession>
<evidence type="ECO:0000313" key="3">
    <source>
        <dbReference type="EMBL" id="OJJ77487.1"/>
    </source>
</evidence>
<evidence type="ECO:0000256" key="1">
    <source>
        <dbReference type="SAM" id="MobiDB-lite"/>
    </source>
</evidence>
<dbReference type="Pfam" id="PF23394">
    <property type="entry name" value="DUF7102"/>
    <property type="match status" value="1"/>
</dbReference>
<dbReference type="OMA" id="FMETRGR"/>
<feature type="compositionally biased region" description="Basic and acidic residues" evidence="1">
    <location>
        <begin position="532"/>
        <end position="549"/>
    </location>
</feature>
<reference evidence="4" key="1">
    <citation type="journal article" date="2017" name="Genome Biol.">
        <title>Comparative genomics reveals high biological diversity and specific adaptations in the industrially and medically important fungal genus Aspergillus.</title>
        <authorList>
            <person name="de Vries R.P."/>
            <person name="Riley R."/>
            <person name="Wiebenga A."/>
            <person name="Aguilar-Osorio G."/>
            <person name="Amillis S."/>
            <person name="Uchima C.A."/>
            <person name="Anderluh G."/>
            <person name="Asadollahi M."/>
            <person name="Askin M."/>
            <person name="Barry K."/>
            <person name="Battaglia E."/>
            <person name="Bayram O."/>
            <person name="Benocci T."/>
            <person name="Braus-Stromeyer S.A."/>
            <person name="Caldana C."/>
            <person name="Canovas D."/>
            <person name="Cerqueira G.C."/>
            <person name="Chen F."/>
            <person name="Chen W."/>
            <person name="Choi C."/>
            <person name="Clum A."/>
            <person name="Dos Santos R.A."/>
            <person name="Damasio A.R."/>
            <person name="Diallinas G."/>
            <person name="Emri T."/>
            <person name="Fekete E."/>
            <person name="Flipphi M."/>
            <person name="Freyberg S."/>
            <person name="Gallo A."/>
            <person name="Gournas C."/>
            <person name="Habgood R."/>
            <person name="Hainaut M."/>
            <person name="Harispe M.L."/>
            <person name="Henrissat B."/>
            <person name="Hilden K.S."/>
            <person name="Hope R."/>
            <person name="Hossain A."/>
            <person name="Karabika E."/>
            <person name="Karaffa L."/>
            <person name="Karanyi Z."/>
            <person name="Krasevec N."/>
            <person name="Kuo A."/>
            <person name="Kusch H."/>
            <person name="LaButti K."/>
            <person name="Lagendijk E.L."/>
            <person name="Lapidus A."/>
            <person name="Levasseur A."/>
            <person name="Lindquist E."/>
            <person name="Lipzen A."/>
            <person name="Logrieco A.F."/>
            <person name="MacCabe A."/>
            <person name="Maekelae M.R."/>
            <person name="Malavazi I."/>
            <person name="Melin P."/>
            <person name="Meyer V."/>
            <person name="Mielnichuk N."/>
            <person name="Miskei M."/>
            <person name="Molnar A.P."/>
            <person name="Mule G."/>
            <person name="Ngan C.Y."/>
            <person name="Orejas M."/>
            <person name="Orosz E."/>
            <person name="Ouedraogo J.P."/>
            <person name="Overkamp K.M."/>
            <person name="Park H.-S."/>
            <person name="Perrone G."/>
            <person name="Piumi F."/>
            <person name="Punt P.J."/>
            <person name="Ram A.F."/>
            <person name="Ramon A."/>
            <person name="Rauscher S."/>
            <person name="Record E."/>
            <person name="Riano-Pachon D.M."/>
            <person name="Robert V."/>
            <person name="Roehrig J."/>
            <person name="Ruller R."/>
            <person name="Salamov A."/>
            <person name="Salih N.S."/>
            <person name="Samson R.A."/>
            <person name="Sandor E."/>
            <person name="Sanguinetti M."/>
            <person name="Schuetze T."/>
            <person name="Sepcic K."/>
            <person name="Shelest E."/>
            <person name="Sherlock G."/>
            <person name="Sophianopoulou V."/>
            <person name="Squina F.M."/>
            <person name="Sun H."/>
            <person name="Susca A."/>
            <person name="Todd R.B."/>
            <person name="Tsang A."/>
            <person name="Unkles S.E."/>
            <person name="van de Wiele N."/>
            <person name="van Rossen-Uffink D."/>
            <person name="Oliveira J.V."/>
            <person name="Vesth T.C."/>
            <person name="Visser J."/>
            <person name="Yu J.-H."/>
            <person name="Zhou M."/>
            <person name="Andersen M.R."/>
            <person name="Archer D.B."/>
            <person name="Baker S.E."/>
            <person name="Benoit I."/>
            <person name="Brakhage A.A."/>
            <person name="Braus G.H."/>
            <person name="Fischer R."/>
            <person name="Frisvad J.C."/>
            <person name="Goldman G.H."/>
            <person name="Houbraken J."/>
            <person name="Oakley B."/>
            <person name="Pocsi I."/>
            <person name="Scazzocchio C."/>
            <person name="Seiboth B."/>
            <person name="vanKuyk P.A."/>
            <person name="Wortman J."/>
            <person name="Dyer P.S."/>
            <person name="Grigoriev I.V."/>
        </authorList>
    </citation>
    <scope>NUCLEOTIDE SEQUENCE [LARGE SCALE GENOMIC DNA]</scope>
    <source>
        <strain evidence="4">CBS 101740 / IMI 381727 / IBT 21946</strain>
    </source>
</reference>
<dbReference type="InterPro" id="IPR055528">
    <property type="entry name" value="DUF7102"/>
</dbReference>
<keyword evidence="4" id="KW-1185">Reference proteome</keyword>
<dbReference type="EMBL" id="KV878679">
    <property type="protein sequence ID" value="OJJ77487.1"/>
    <property type="molecule type" value="Genomic_DNA"/>
</dbReference>
<feature type="compositionally biased region" description="Polar residues" evidence="1">
    <location>
        <begin position="560"/>
        <end position="570"/>
    </location>
</feature>
<dbReference type="AlphaFoldDB" id="A0A1L9V0M5"/>
<dbReference type="Proteomes" id="UP000184499">
    <property type="component" value="Unassembled WGS sequence"/>
</dbReference>
<dbReference type="VEuPathDB" id="FungiDB:ASPBRDRAFT_25154"/>
<proteinExistence type="predicted"/>
<evidence type="ECO:0000313" key="4">
    <source>
        <dbReference type="Proteomes" id="UP000184499"/>
    </source>
</evidence>
<dbReference type="OrthoDB" id="3647246at2759"/>
<dbReference type="GeneID" id="93574630"/>
<sequence length="765" mass="84515">MATTNNVSLLQYARFHGIATDYTDLDLQHIDDICEIAPDFLNSPEDAVSLIEQNVASSQQLIEQDLLHEKLDIRKESVQYLSSVLRDIKRESIDDLWGKVLPLWDRYDDLKLEPPLFSSDNDTYLALPAEPLRYFREEDVLCSLEGLTRDYDSNLSSKLICETDMIEKSARNEKLDCSKDALLLIQGAREAVNRPPDLDDLLCPLQDVAKEDQLHLQSPPLCPLDDDCFTCDSPSPNIEEQVLLSPVTISLHNIPCDVDTLQYNNCLEIKDTEGTPGPQLESDLGGYQVSAKAGKQLSHDPASCRSSSCEQDPPLERFTTDMDVSKRKELPSDVEQVIMPMTIPTSSSSVTSQVTYTEITDNIATSDCFPYDNCDNCILKDLPFRPSYSPNPPVCSSSHQEVNQFPNCSAQSVFGTLVPEVRLVAPAIEGDASVASGLPQNLPELHSNMSPSSQSLMRKRKLNDIQEDYNQTSTADQIFMPSTIEDKSPSRQNLTSGLGSLSRFMETRGQATRRLVATQSHYFLNKVPTETSTKEHDASLHDRTSDSRSTDGNVPRQPEKTSNQSQIPHCLPGTNQHIMLSLSTNLLKSHLRLVQCLERMGPATSIVYRDPGAEIFKTAPGSRTQKTSTLLSNCEDEADIVIPPNTGIILSTSQATTQLFLPGHKPAILKDISSINSPLRERIFRLAGKYGKLYVLISHCSGTTSSLPDTGFTIDKNMLSSLTTFAAFCSSMSNLNIYPVVIPSSPDTIASWILVLASKSANSQV</sequence>
<feature type="domain" description="DUF7102" evidence="2">
    <location>
        <begin position="579"/>
        <end position="762"/>
    </location>
</feature>
<gene>
    <name evidence="3" type="ORF">ASPBRDRAFT_25154</name>
</gene>
<evidence type="ECO:0000259" key="2">
    <source>
        <dbReference type="Pfam" id="PF23394"/>
    </source>
</evidence>